<dbReference type="PANTHER" id="PTHR43547">
    <property type="entry name" value="TWO-COMPONENT HISTIDINE KINASE"/>
    <property type="match status" value="1"/>
</dbReference>
<feature type="domain" description="Histidine kinase" evidence="2">
    <location>
        <begin position="16"/>
        <end position="229"/>
    </location>
</feature>
<keyword evidence="1" id="KW-0597">Phosphoprotein</keyword>
<dbReference type="InterPro" id="IPR036890">
    <property type="entry name" value="HATPase_C_sf"/>
</dbReference>
<evidence type="ECO:0000256" key="1">
    <source>
        <dbReference type="ARBA" id="ARBA00022553"/>
    </source>
</evidence>
<keyword evidence="3" id="KW-0418">Kinase</keyword>
<keyword evidence="3" id="KW-0808">Transferase</keyword>
<dbReference type="PROSITE" id="PS50109">
    <property type="entry name" value="HIS_KIN"/>
    <property type="match status" value="1"/>
</dbReference>
<dbReference type="EMBL" id="AP027272">
    <property type="protein sequence ID" value="BDX06472.1"/>
    <property type="molecule type" value="Genomic_DNA"/>
</dbReference>
<dbReference type="GO" id="GO:0000155">
    <property type="term" value="F:phosphorelay sensor kinase activity"/>
    <property type="evidence" value="ECO:0007669"/>
    <property type="project" value="TreeGrafter"/>
</dbReference>
<evidence type="ECO:0000313" key="4">
    <source>
        <dbReference type="Proteomes" id="UP001333710"/>
    </source>
</evidence>
<protein>
    <submittedName>
        <fullName evidence="3">Sensor histidine kinase</fullName>
    </submittedName>
</protein>
<dbReference type="PANTHER" id="PTHR43547:SF2">
    <property type="entry name" value="HYBRID SIGNAL TRANSDUCTION HISTIDINE KINASE C"/>
    <property type="match status" value="1"/>
</dbReference>
<name>A0AA48HMZ0_9ALTE</name>
<organism evidence="3 4">
    <name type="scientific">Planctobacterium marinum</name>
    <dbReference type="NCBI Taxonomy" id="1631968"/>
    <lineage>
        <taxon>Bacteria</taxon>
        <taxon>Pseudomonadati</taxon>
        <taxon>Pseudomonadota</taxon>
        <taxon>Gammaproteobacteria</taxon>
        <taxon>Alteromonadales</taxon>
        <taxon>Alteromonadaceae</taxon>
        <taxon>Planctobacterium</taxon>
    </lineage>
</organism>
<dbReference type="InterPro" id="IPR003594">
    <property type="entry name" value="HATPase_dom"/>
</dbReference>
<reference evidence="3" key="1">
    <citation type="submission" date="2023-01" db="EMBL/GenBank/DDBJ databases">
        <title>Complete genome sequence of Planctobacterium marinum strain Dej080120_11.</title>
        <authorList>
            <person name="Ueki S."/>
            <person name="Maruyama F."/>
        </authorList>
    </citation>
    <scope>NUCLEOTIDE SEQUENCE</scope>
    <source>
        <strain evidence="3">Dej080120_11</strain>
    </source>
</reference>
<evidence type="ECO:0000313" key="3">
    <source>
        <dbReference type="EMBL" id="BDX06472.1"/>
    </source>
</evidence>
<dbReference type="SUPFAM" id="SSF55874">
    <property type="entry name" value="ATPase domain of HSP90 chaperone/DNA topoisomerase II/histidine kinase"/>
    <property type="match status" value="1"/>
</dbReference>
<gene>
    <name evidence="3" type="ORF">MACH26_19930</name>
</gene>
<dbReference type="Pfam" id="PF02518">
    <property type="entry name" value="HATPase_c"/>
    <property type="match status" value="1"/>
</dbReference>
<proteinExistence type="predicted"/>
<dbReference type="KEGG" id="pmaw:MACH26_19930"/>
<sequence length="229" mass="25624">MKQRKDKIDFSSVLAAAVHDMKNSLSLMIQSIEELESTLREHGVGIKEAASIHYQAARLNTGLIQLLSLYRTQLDNLPLNIDEHYLDDFIDDVVAYNQNHINTRGIDLTIEQEEDLHWYFDQDLVNVLISDVIVNAIRYGKHKLIISAREVNNMLELIIEDDGPGYPDKMLDITKAEISQLDISTGRTGLGLFFARLIAEAHVSDDKKGAIELANGGRLGGGVFALRLP</sequence>
<accession>A0AA48HMZ0</accession>
<keyword evidence="4" id="KW-1185">Reference proteome</keyword>
<dbReference type="Proteomes" id="UP001333710">
    <property type="component" value="Chromosome"/>
</dbReference>
<dbReference type="AlphaFoldDB" id="A0AA48HMZ0"/>
<dbReference type="Gene3D" id="3.30.565.10">
    <property type="entry name" value="Histidine kinase-like ATPase, C-terminal domain"/>
    <property type="match status" value="1"/>
</dbReference>
<dbReference type="SMART" id="SM00387">
    <property type="entry name" value="HATPase_c"/>
    <property type="match status" value="1"/>
</dbReference>
<dbReference type="InterPro" id="IPR005467">
    <property type="entry name" value="His_kinase_dom"/>
</dbReference>
<evidence type="ECO:0000259" key="2">
    <source>
        <dbReference type="PROSITE" id="PS50109"/>
    </source>
</evidence>